<name>A0A7M5UC80_9CNID</name>
<accession>A0A7M5UC80</accession>
<feature type="domain" description="HYR" evidence="3">
    <location>
        <begin position="24"/>
        <end position="108"/>
    </location>
</feature>
<dbReference type="Proteomes" id="UP000594262">
    <property type="component" value="Unplaced"/>
</dbReference>
<dbReference type="OrthoDB" id="10045365at2759"/>
<dbReference type="PANTHER" id="PTHR24273:SF32">
    <property type="entry name" value="HYALIN"/>
    <property type="match status" value="1"/>
</dbReference>
<proteinExistence type="predicted"/>
<dbReference type="PROSITE" id="PS50825">
    <property type="entry name" value="HYR"/>
    <property type="match status" value="1"/>
</dbReference>
<dbReference type="PANTHER" id="PTHR24273">
    <property type="entry name" value="FI04643P-RELATED"/>
    <property type="match status" value="1"/>
</dbReference>
<feature type="signal peptide" evidence="2">
    <location>
        <begin position="1"/>
        <end position="23"/>
    </location>
</feature>
<evidence type="ECO:0000259" key="3">
    <source>
        <dbReference type="PROSITE" id="PS50825"/>
    </source>
</evidence>
<dbReference type="EnsemblMetazoa" id="CLYHEMT008707.1">
    <property type="protein sequence ID" value="CLYHEMP008707.1"/>
    <property type="gene ID" value="CLYHEMG008707"/>
</dbReference>
<dbReference type="InterPro" id="IPR003410">
    <property type="entry name" value="HYR_dom"/>
</dbReference>
<evidence type="ECO:0000256" key="2">
    <source>
        <dbReference type="SAM" id="SignalP"/>
    </source>
</evidence>
<evidence type="ECO:0000313" key="5">
    <source>
        <dbReference type="Proteomes" id="UP000594262"/>
    </source>
</evidence>
<organism evidence="4 5">
    <name type="scientific">Clytia hemisphaerica</name>
    <dbReference type="NCBI Taxonomy" id="252671"/>
    <lineage>
        <taxon>Eukaryota</taxon>
        <taxon>Metazoa</taxon>
        <taxon>Cnidaria</taxon>
        <taxon>Hydrozoa</taxon>
        <taxon>Hydroidolina</taxon>
        <taxon>Leptothecata</taxon>
        <taxon>Obeliida</taxon>
        <taxon>Clytiidae</taxon>
        <taxon>Clytia</taxon>
    </lineage>
</organism>
<dbReference type="Pfam" id="PF02494">
    <property type="entry name" value="HYR"/>
    <property type="match status" value="1"/>
</dbReference>
<keyword evidence="5" id="KW-1185">Reference proteome</keyword>
<keyword evidence="1" id="KW-0677">Repeat</keyword>
<evidence type="ECO:0000313" key="4">
    <source>
        <dbReference type="EnsemblMetazoa" id="CLYHEMP008707.1"/>
    </source>
</evidence>
<sequence length="234" mass="25701">MKLFSTKTLKIFFFLGVVSLVTSKDTEKPKLVSCPGNIAKEITTGSIRIFWNQPVYTDNCGKTCLTIIPDTSSGSRFLVDSIHTVRYIAKDPSGNRNEECVFTVEVKRKVQACSPLKPPRNGAVVYNNKMRLAQVYGKQGFYPVGKIAFLYVCINGQWKDAIPTNPASIPFPDYLSRTPVDMASLGFVMLLSFNGDCNQPAVKQSIISSFSSNIGAKPTDLIHNVFVCGQVAGK</sequence>
<dbReference type="AlphaFoldDB" id="A0A7M5UC80"/>
<keyword evidence="2" id="KW-0732">Signal</keyword>
<protein>
    <recommendedName>
        <fullName evidence="3">HYR domain-containing protein</fullName>
    </recommendedName>
</protein>
<reference evidence="4" key="1">
    <citation type="submission" date="2021-01" db="UniProtKB">
        <authorList>
            <consortium name="EnsemblMetazoa"/>
        </authorList>
    </citation>
    <scope>IDENTIFICATION</scope>
</reference>
<evidence type="ECO:0000256" key="1">
    <source>
        <dbReference type="ARBA" id="ARBA00022737"/>
    </source>
</evidence>
<feature type="chain" id="PRO_5029508678" description="HYR domain-containing protein" evidence="2">
    <location>
        <begin position="24"/>
        <end position="234"/>
    </location>
</feature>